<evidence type="ECO:0000256" key="18">
    <source>
        <dbReference type="SAM" id="Phobius"/>
    </source>
</evidence>
<keyword evidence="5 18" id="KW-0812">Transmembrane</keyword>
<feature type="binding site" evidence="14">
    <location>
        <position position="411"/>
    </location>
    <ligand>
        <name>Ca(2+)</name>
        <dbReference type="ChEBI" id="CHEBI:29108"/>
    </ligand>
</feature>
<dbReference type="FunFam" id="1.20.120.350:FF:000001">
    <property type="entry name" value="Voltage-dependent L-type calcium channel subunit alpha"/>
    <property type="match status" value="1"/>
</dbReference>
<dbReference type="GO" id="GO:0098703">
    <property type="term" value="P:calcium ion import across plasma membrane"/>
    <property type="evidence" value="ECO:0007669"/>
    <property type="project" value="TreeGrafter"/>
</dbReference>
<dbReference type="GO" id="GO:0046872">
    <property type="term" value="F:metal ion binding"/>
    <property type="evidence" value="ECO:0007669"/>
    <property type="project" value="UniProtKB-KW"/>
</dbReference>
<dbReference type="PANTHER" id="PTHR45628:SF11">
    <property type="entry name" value="VOLTAGE-DEPENDENT L-TYPE CALCIUM CHANNEL SUBUNIT ALPHA-1D"/>
    <property type="match status" value="1"/>
</dbReference>
<comment type="subcellular location">
    <subcellularLocation>
        <location evidence="1 16">Membrane</location>
        <topology evidence="1 16">Multi-pass membrane protein</topology>
    </subcellularLocation>
</comment>
<feature type="transmembrane region" description="Helical" evidence="18">
    <location>
        <begin position="1103"/>
        <end position="1129"/>
    </location>
</feature>
<dbReference type="InterPro" id="IPR031649">
    <property type="entry name" value="GPHH_dom"/>
</dbReference>
<feature type="transmembrane region" description="Helical" evidence="18">
    <location>
        <begin position="1610"/>
        <end position="1634"/>
    </location>
</feature>
<feature type="compositionally biased region" description="Basic and acidic residues" evidence="17">
    <location>
        <begin position="866"/>
        <end position="883"/>
    </location>
</feature>
<feature type="region of interest" description="Disordered" evidence="17">
    <location>
        <begin position="920"/>
        <end position="977"/>
    </location>
</feature>
<evidence type="ECO:0000313" key="20">
    <source>
        <dbReference type="EMBL" id="MBN3325368.1"/>
    </source>
</evidence>
<evidence type="ECO:0000256" key="12">
    <source>
        <dbReference type="ARBA" id="ARBA00023136"/>
    </source>
</evidence>
<dbReference type="FunFam" id="1.20.120.350:FF:000037">
    <property type="entry name" value="Voltage-dependent L-type calcium channel subunit alpha"/>
    <property type="match status" value="1"/>
</dbReference>
<evidence type="ECO:0000256" key="10">
    <source>
        <dbReference type="ARBA" id="ARBA00022989"/>
    </source>
</evidence>
<feature type="binding site" evidence="14">
    <location>
        <position position="1247"/>
    </location>
    <ligand>
        <name>Ca(2+)</name>
        <dbReference type="ChEBI" id="CHEBI:29108"/>
    </ligand>
</feature>
<evidence type="ECO:0000256" key="14">
    <source>
        <dbReference type="PIRSR" id="PIRSR602077-1"/>
    </source>
</evidence>
<evidence type="ECO:0000256" key="13">
    <source>
        <dbReference type="ARBA" id="ARBA00023303"/>
    </source>
</evidence>
<keyword evidence="3 16" id="KW-0109">Calcium transport</keyword>
<feature type="region of interest" description="Disordered" evidence="17">
    <location>
        <begin position="861"/>
        <end position="883"/>
    </location>
</feature>
<dbReference type="Proteomes" id="UP000736164">
    <property type="component" value="Unassembled WGS sequence"/>
</dbReference>
<evidence type="ECO:0000256" key="2">
    <source>
        <dbReference type="ARBA" id="ARBA00022448"/>
    </source>
</evidence>
<evidence type="ECO:0000313" key="21">
    <source>
        <dbReference type="Proteomes" id="UP000736164"/>
    </source>
</evidence>
<dbReference type="FunFam" id="1.10.238.10:FF:000418">
    <property type="entry name" value="Voltage-dependent L-type calcium channel subunit alpha"/>
    <property type="match status" value="1"/>
</dbReference>
<comment type="function">
    <text evidence="16">Voltage-sensitive calcium channels (VSCC) mediate the entry of calcium ions into excitable cells and are also involved in a variety of calcium-dependent processes, including muscle contraction, hormone or neurotransmitter release, gene expression, cell motility, cell division and cell death.</text>
</comment>
<keyword evidence="4 16" id="KW-0107">Calcium channel</keyword>
<feature type="transmembrane region" description="Helical" evidence="18">
    <location>
        <begin position="198"/>
        <end position="215"/>
    </location>
</feature>
<keyword evidence="12 18" id="KW-0472">Membrane</keyword>
<feature type="transmembrane region" description="Helical" evidence="18">
    <location>
        <begin position="1385"/>
        <end position="1404"/>
    </location>
</feature>
<dbReference type="FunFam" id="1.20.120.350:FF:000077">
    <property type="entry name" value="Voltage-dependent L-type calcium channel subunit alpha"/>
    <property type="match status" value="1"/>
</dbReference>
<feature type="transmembrane region" description="Helical" evidence="18">
    <location>
        <begin position="656"/>
        <end position="679"/>
    </location>
</feature>
<keyword evidence="21" id="KW-1185">Reference proteome</keyword>
<evidence type="ECO:0000256" key="7">
    <source>
        <dbReference type="ARBA" id="ARBA00022737"/>
    </source>
</evidence>
<evidence type="ECO:0000256" key="17">
    <source>
        <dbReference type="SAM" id="MobiDB-lite"/>
    </source>
</evidence>
<dbReference type="PRINTS" id="PR00167">
    <property type="entry name" value="CACHANNEL"/>
</dbReference>
<feature type="transmembrane region" description="Helical" evidence="18">
    <location>
        <begin position="166"/>
        <end position="186"/>
    </location>
</feature>
<name>A0A8J7TJ98_ATRSP</name>
<evidence type="ECO:0000256" key="5">
    <source>
        <dbReference type="ARBA" id="ARBA00022692"/>
    </source>
</evidence>
<feature type="non-terminal residue" evidence="20">
    <location>
        <position position="1868"/>
    </location>
</feature>
<dbReference type="FunFam" id="1.10.287.70:FF:000009">
    <property type="entry name" value="Voltage-dependent L-type calcium channel subunit alpha"/>
    <property type="match status" value="1"/>
</dbReference>
<keyword evidence="6 14" id="KW-0479">Metal-binding</keyword>
<evidence type="ECO:0000256" key="1">
    <source>
        <dbReference type="ARBA" id="ARBA00004141"/>
    </source>
</evidence>
<dbReference type="Gene3D" id="1.20.120.350">
    <property type="entry name" value="Voltage-gated potassium channels. Chain C"/>
    <property type="match status" value="6"/>
</dbReference>
<evidence type="ECO:0000256" key="16">
    <source>
        <dbReference type="RuleBase" id="RU003808"/>
    </source>
</evidence>
<evidence type="ECO:0000256" key="9">
    <source>
        <dbReference type="ARBA" id="ARBA00022882"/>
    </source>
</evidence>
<feature type="transmembrane region" description="Helical" evidence="18">
    <location>
        <begin position="1043"/>
        <end position="1062"/>
    </location>
</feature>
<keyword evidence="10 18" id="KW-1133">Transmembrane helix</keyword>
<evidence type="ECO:0000256" key="6">
    <source>
        <dbReference type="ARBA" id="ARBA00022723"/>
    </source>
</evidence>
<keyword evidence="15" id="KW-0325">Glycoprotein</keyword>
<feature type="compositionally biased region" description="Basic and acidic residues" evidence="17">
    <location>
        <begin position="920"/>
        <end position="938"/>
    </location>
</feature>
<evidence type="ECO:0000259" key="19">
    <source>
        <dbReference type="SMART" id="SM01062"/>
    </source>
</evidence>
<protein>
    <recommendedName>
        <fullName evidence="16">Voltage-dependent L-type calcium channel subunit alpha</fullName>
    </recommendedName>
</protein>
<feature type="region of interest" description="Disordered" evidence="17">
    <location>
        <begin position="45"/>
        <end position="81"/>
    </location>
</feature>
<keyword evidence="13" id="KW-0407">Ion channel</keyword>
<comment type="caution">
    <text evidence="20">The sequence shown here is derived from an EMBL/GenBank/DDBJ whole genome shotgun (WGS) entry which is preliminary data.</text>
</comment>
<keyword evidence="8 14" id="KW-0106">Calcium</keyword>
<feature type="transmembrane region" description="Helical" evidence="18">
    <location>
        <begin position="221"/>
        <end position="242"/>
    </location>
</feature>
<evidence type="ECO:0000256" key="4">
    <source>
        <dbReference type="ARBA" id="ARBA00022673"/>
    </source>
</evidence>
<feature type="compositionally biased region" description="Acidic residues" evidence="17">
    <location>
        <begin position="954"/>
        <end position="964"/>
    </location>
</feature>
<feature type="compositionally biased region" description="Basic residues" evidence="17">
    <location>
        <begin position="62"/>
        <end position="73"/>
    </location>
</feature>
<dbReference type="Pfam" id="PF16905">
    <property type="entry name" value="GPHH"/>
    <property type="match status" value="1"/>
</dbReference>
<dbReference type="SUPFAM" id="SSF81324">
    <property type="entry name" value="Voltage-gated potassium channels"/>
    <property type="match status" value="4"/>
</dbReference>
<feature type="transmembrane region" description="Helical" evidence="18">
    <location>
        <begin position="1150"/>
        <end position="1183"/>
    </location>
</feature>
<feature type="region of interest" description="Disordered" evidence="17">
    <location>
        <begin position="556"/>
        <end position="575"/>
    </location>
</feature>
<dbReference type="SMART" id="SM01062">
    <property type="entry name" value="Ca_chan_IQ"/>
    <property type="match status" value="1"/>
</dbReference>
<feature type="domain" description="Voltage-dependent calcium channel alpha-1 subunit IQ" evidence="19">
    <location>
        <begin position="1804"/>
        <end position="1838"/>
    </location>
</feature>
<evidence type="ECO:0000256" key="15">
    <source>
        <dbReference type="PIRSR" id="PIRSR602077-3"/>
    </source>
</evidence>
<comment type="similarity">
    <text evidence="16">Belongs to the calcium channel alpha-1 subunit (TC 1.A.1.11) family.</text>
</comment>
<dbReference type="PRINTS" id="PR01630">
    <property type="entry name" value="LVDCCALPHA1"/>
</dbReference>
<feature type="transmembrane region" description="Helical" evidence="18">
    <location>
        <begin position="1275"/>
        <end position="1301"/>
    </location>
</feature>
<dbReference type="Gene3D" id="1.10.287.70">
    <property type="match status" value="4"/>
</dbReference>
<keyword evidence="11" id="KW-0406">Ion transport</keyword>
<dbReference type="InterPro" id="IPR002077">
    <property type="entry name" value="VDCCAlpha1"/>
</dbReference>
<feature type="compositionally biased region" description="Polar residues" evidence="17">
    <location>
        <begin position="48"/>
        <end position="61"/>
    </location>
</feature>
<sequence>ANYASSTRVPLPGDVPVLQSNNPTPPKPTALSWQAAIDAARQAKAAQTMSTNTTVPVGSLSQRKRQQYAKSKKQGSSANSRPPRALFCLNLNNPIRRACISLVEWKPFDIFILLSIFANCVALAVYIPFPEDDSNSTNHDLVSTPAYLIVIDALQWAEIEKETVEYAFLIIFTIETFLKIIAYGLVMHQNAYVRNGWNMLDFVIVVVGTHFYQLAFFQFDFVKSVIIIVLPKVVKSLGFVVVKNLKLIKSMKSELFSVVLELLTKEGDASSHQSGGKPGGFDVKALRAFRVLRPLRLVSGVPSLQVVLNSIIKAMVPLLHIALLVLFVIIIYAIIGLELFIGKMHTTCYFAGTDIIAEEEPAPCAISGHGRQCPINGTVCKEGWHGPNGGITNFDNFAFAMLTVFQCITMEGWTEVLYWMNDAMGFELPWVYFVSLVIFGSFFVLNLVLGVLSGEFSKEREKAKARGDFQKLREKQQLEEDLKGYLDWITQAEDIDPENEEDGDEEGKRNHGCWQNFKNIIDSLSYLKTAGLERVTLADLMEKKKGRFGWFSQSTDTHASMPTSETESVNTENANGENEKAPCCGTLCQKITKSKFSRRWRRWNRFCRRKCRAAVKSVTFYWLVIILVFLNTLTISSEHYNQPNWLTQVQDIANKVLLALFTCEMLVKMYSLGLQAYFVSLFNRFDCFVVCGGIVETILVELEIMSPLGISVFRCVRLLRIFKVTRHWTALSNLVASLLNSMKSIASLLLLLFLFIIIFSLLGMQLFGGKFNFDETQTKRSTFDNFPQSLLTVFQILTGEDWNVVMYDGIMAYGGPSSSGMIVCIYFIILFICGNYILLNVFLAIAVDNLADAESLNTAQQEEAEEKERKKSARGKDRKVTWPTVQEKDTRTIRKYFYGNHCIAAFKAVLLHCIETGSSDKKEEETSDAKAPDAKVPVDEEEEEEKDPYPAEDAPGEDDEEEPEVPAGPRPQRISELNMKEKITPIPEGSSFFIFSSTNPIRVGCHRLINHHIFTNLILVFIMLSSVSLAAEDPIRNFSARNIILGYFDYAFTTIFTVEILLKVLGYADYVFTSMFTFEIVLKMTAFGAFLHKGAFCRNYFNLLDLLVVGVSLVSFGIQSSAISVVKILRVLRVLRPLRAINRAKGLKHVVQCVFVAIRTIGNIMIVTTLLQFMFACIGVQLFKGKFYRCTDEAKSSPEECKGTYILYKDGDVNHPMIRERIWHNSEFHFDNVLTAMMALFTVSTFEGWPALLYKAIDSNGENVGPIYNYRVEISIFFIIYIIIIAFFMMNIFVGFVIVTFQEQGEKEYKNCELDKNQRQCVEYALKARPLRRYIPKNPYQYKFWYVVNSTGFEYIMFVLIMLNTLCLAMQHYGQSPLFNYAMDILNMVFTGVFTVEMVLKLIAFKPRIFVEKKDRWPGYFGDAWNVFDALVVIGSIVDIVLSEIDQHYFTDAWNTFDALIVVGSVVDIAITEVNNTEDSSRISITFFRLFRVMRLVKLLSRGEGIRTLLWTFIKSFQALPYVALLIAMLFFIYAVIGMQIFGKIAMVDNTQINRNNNFQTFPQAVLLLFRCATGEAWQEIMQACLPGKRCDPESDYNPGEEFTCGSNFAFIYFISFYMLCAFLIINLFVAVIMDNFDYLTRDWSILGPHHLDEFKRIWSEYDPEAKGRIKHLDVVTLLRRIQPPLGFGKLCPHRVACKRLVAMNMPLNSDGTVMFNATLFALVRTALKIKTEVENPFFICTSPSTIGLCCCAHYSSNNHLSIRRSEIICNLEQANEELRAVIKKIWKRTSMKLLDQVVPPAGDDEVTVGKFYATFLIQDYFRKFKKRKEQGLVGKHPSKNTTIALQVSLLQLGFFFGMFRYVLKVES</sequence>
<feature type="transmembrane region" description="Helical" evidence="18">
    <location>
        <begin position="318"/>
        <end position="341"/>
    </location>
</feature>
<organism evidence="20 21">
    <name type="scientific">Atractosteus spatula</name>
    <name type="common">Alligator gar</name>
    <name type="synonym">Lepisosteus spatula</name>
    <dbReference type="NCBI Taxonomy" id="7917"/>
    <lineage>
        <taxon>Eukaryota</taxon>
        <taxon>Metazoa</taxon>
        <taxon>Chordata</taxon>
        <taxon>Craniata</taxon>
        <taxon>Vertebrata</taxon>
        <taxon>Euteleostomi</taxon>
        <taxon>Actinopterygii</taxon>
        <taxon>Neopterygii</taxon>
        <taxon>Holostei</taxon>
        <taxon>Semionotiformes</taxon>
        <taxon>Lepisosteidae</taxon>
        <taxon>Atractosteus</taxon>
    </lineage>
</organism>
<dbReference type="InterPro" id="IPR005446">
    <property type="entry name" value="VDCC_L_a1su"/>
</dbReference>
<feature type="transmembrane region" description="Helical" evidence="18">
    <location>
        <begin position="820"/>
        <end position="847"/>
    </location>
</feature>
<keyword evidence="7" id="KW-0677">Repeat</keyword>
<dbReference type="InterPro" id="IPR014873">
    <property type="entry name" value="VDCC_a1su_IQ"/>
</dbReference>
<dbReference type="Pfam" id="PF00520">
    <property type="entry name" value="Ion_trans"/>
    <property type="match status" value="5"/>
</dbReference>
<dbReference type="Gene3D" id="6.10.250.2500">
    <property type="match status" value="1"/>
</dbReference>
<feature type="transmembrane region" description="Helical" evidence="18">
    <location>
        <begin position="430"/>
        <end position="452"/>
    </location>
</feature>
<dbReference type="InterPro" id="IPR050599">
    <property type="entry name" value="VDCC_alpha-1_subunit"/>
</dbReference>
<proteinExistence type="inferred from homology"/>
<feature type="transmembrane region" description="Helical" evidence="18">
    <location>
        <begin position="1013"/>
        <end position="1031"/>
    </location>
</feature>
<dbReference type="InterPro" id="IPR027359">
    <property type="entry name" value="Volt_channel_dom_sf"/>
</dbReference>
<dbReference type="FunFam" id="1.10.287.70:FF:000021">
    <property type="entry name" value="Voltage-dependent L-type calcium channel subunit alpha"/>
    <property type="match status" value="1"/>
</dbReference>
<evidence type="ECO:0000256" key="11">
    <source>
        <dbReference type="ARBA" id="ARBA00023065"/>
    </source>
</evidence>
<dbReference type="Gene3D" id="6.10.250.2180">
    <property type="match status" value="1"/>
</dbReference>
<evidence type="ECO:0000256" key="3">
    <source>
        <dbReference type="ARBA" id="ARBA00022568"/>
    </source>
</evidence>
<feature type="transmembrane region" description="Helical" evidence="18">
    <location>
        <begin position="110"/>
        <end position="129"/>
    </location>
</feature>
<keyword evidence="2" id="KW-0813">Transport</keyword>
<feature type="transmembrane region" description="Helical" evidence="18">
    <location>
        <begin position="1522"/>
        <end position="1542"/>
    </location>
</feature>
<feature type="transmembrane region" description="Helical" evidence="18">
    <location>
        <begin position="618"/>
        <end position="636"/>
    </location>
</feature>
<dbReference type="GO" id="GO:0005891">
    <property type="term" value="C:voltage-gated calcium channel complex"/>
    <property type="evidence" value="ECO:0007669"/>
    <property type="project" value="InterPro"/>
</dbReference>
<feature type="transmembrane region" description="Helical" evidence="18">
    <location>
        <begin position="748"/>
        <end position="767"/>
    </location>
</feature>
<feature type="non-terminal residue" evidence="20">
    <location>
        <position position="1"/>
    </location>
</feature>
<evidence type="ECO:0000256" key="8">
    <source>
        <dbReference type="ARBA" id="ARBA00022837"/>
    </source>
</evidence>
<feature type="region of interest" description="Disordered" evidence="17">
    <location>
        <begin position="1"/>
        <end position="30"/>
    </location>
</feature>
<accession>A0A8J7TJ98</accession>
<gene>
    <name evidence="20" type="primary">Cacna1d_0</name>
    <name evidence="20" type="ORF">GTO95_0002048</name>
</gene>
<dbReference type="EMBL" id="JAAWVO010075275">
    <property type="protein sequence ID" value="MBN3325368.1"/>
    <property type="molecule type" value="Genomic_DNA"/>
</dbReference>
<reference evidence="20" key="1">
    <citation type="journal article" date="2021" name="Cell">
        <title>Tracing the genetic footprints of vertebrate landing in non-teleost ray-finned fishes.</title>
        <authorList>
            <person name="Bi X."/>
            <person name="Wang K."/>
            <person name="Yang L."/>
            <person name="Pan H."/>
            <person name="Jiang H."/>
            <person name="Wei Q."/>
            <person name="Fang M."/>
            <person name="Yu H."/>
            <person name="Zhu C."/>
            <person name="Cai Y."/>
            <person name="He Y."/>
            <person name="Gan X."/>
            <person name="Zeng H."/>
            <person name="Yu D."/>
            <person name="Zhu Y."/>
            <person name="Jiang H."/>
            <person name="Qiu Q."/>
            <person name="Yang H."/>
            <person name="Zhang Y.E."/>
            <person name="Wang W."/>
            <person name="Zhu M."/>
            <person name="He S."/>
            <person name="Zhang G."/>
        </authorList>
    </citation>
    <scope>NUCLEOTIDE SEQUENCE</scope>
    <source>
        <strain evidence="20">Allg_001</strain>
    </source>
</reference>
<feature type="transmembrane region" description="Helical" evidence="18">
    <location>
        <begin position="1069"/>
        <end position="1091"/>
    </location>
</feature>
<feature type="binding site" evidence="14">
    <location>
        <position position="800"/>
    </location>
    <ligand>
        <name>Ca(2+)</name>
        <dbReference type="ChEBI" id="CHEBI:29108"/>
    </ligand>
</feature>
<dbReference type="InterPro" id="IPR005821">
    <property type="entry name" value="Ion_trans_dom"/>
</dbReference>
<feature type="glycosylation site" description="N-linked (GlcNAc...) asparagine" evidence="15">
    <location>
        <position position="376"/>
    </location>
</feature>
<dbReference type="PANTHER" id="PTHR45628">
    <property type="entry name" value="VOLTAGE-DEPENDENT CALCIUM CHANNEL TYPE A SUBUNIT ALPHA-1"/>
    <property type="match status" value="1"/>
</dbReference>
<dbReference type="Pfam" id="PF08763">
    <property type="entry name" value="Ca_chan_IQ"/>
    <property type="match status" value="1"/>
</dbReference>
<dbReference type="FunFam" id="1.20.120.350:FF:000051">
    <property type="entry name" value="Voltage-dependent L-type calcium channel subunit alpha"/>
    <property type="match status" value="1"/>
</dbReference>
<dbReference type="FunFam" id="1.10.287.70:FF:000007">
    <property type="entry name" value="Voltage-dependent L-type calcium channel subunit alpha"/>
    <property type="match status" value="1"/>
</dbReference>
<dbReference type="GO" id="GO:0008331">
    <property type="term" value="F:high voltage-gated calcium channel activity"/>
    <property type="evidence" value="ECO:0007669"/>
    <property type="project" value="TreeGrafter"/>
</dbReference>
<keyword evidence="9 16" id="KW-0851">Voltage-gated channel</keyword>
<feature type="transmembrane region" description="Helical" evidence="18">
    <location>
        <begin position="1355"/>
        <end position="1373"/>
    </location>
</feature>